<feature type="transmembrane region" description="Helical" evidence="5">
    <location>
        <begin position="167"/>
        <end position="187"/>
    </location>
</feature>
<evidence type="ECO:0000313" key="8">
    <source>
        <dbReference type="Proteomes" id="UP001147700"/>
    </source>
</evidence>
<sequence>MTEIRQSWQVSLRYFRVLARQPAFLLITIVQPLIWLLLFGALFKAVTQIPGFGGSGDYLDYLTPGIVVMLAVSSAGWTGMGFIEDINSGVMDRMLVTPAWRGAFNVGSVAQCVVSVLLQTLLIIGLALLMGAEVAHAGALLLVAALLAASFASLSNGLGVLTRQRESLIGAVSLLLLPLTFLSSALMQLSLAPGWIETVARFNPVDWAAVAARDPEPLRIGLLAALTVLSAWFATRAFAVYQRSL</sequence>
<keyword evidence="2 5" id="KW-0812">Transmembrane</keyword>
<dbReference type="PROSITE" id="PS51012">
    <property type="entry name" value="ABC_TM2"/>
    <property type="match status" value="1"/>
</dbReference>
<dbReference type="PANTHER" id="PTHR43077:SF10">
    <property type="entry name" value="TRANSPORT PERMEASE PROTEIN"/>
    <property type="match status" value="1"/>
</dbReference>
<gene>
    <name evidence="7" type="ORF">OJ962_21355</name>
</gene>
<dbReference type="InterPro" id="IPR047817">
    <property type="entry name" value="ABC2_TM_bact-type"/>
</dbReference>
<reference evidence="7" key="1">
    <citation type="submission" date="2022-10" db="EMBL/GenBank/DDBJ databases">
        <title>The WGS of Solirubrobacter sp. CPCC 204708.</title>
        <authorList>
            <person name="Jiang Z."/>
        </authorList>
    </citation>
    <scope>NUCLEOTIDE SEQUENCE</scope>
    <source>
        <strain evidence="7">CPCC 204708</strain>
    </source>
</reference>
<evidence type="ECO:0000256" key="1">
    <source>
        <dbReference type="ARBA" id="ARBA00004141"/>
    </source>
</evidence>
<feature type="transmembrane region" description="Helical" evidence="5">
    <location>
        <begin position="23"/>
        <end position="43"/>
    </location>
</feature>
<organism evidence="7 8">
    <name type="scientific">Solirubrobacter deserti</name>
    <dbReference type="NCBI Taxonomy" id="2282478"/>
    <lineage>
        <taxon>Bacteria</taxon>
        <taxon>Bacillati</taxon>
        <taxon>Actinomycetota</taxon>
        <taxon>Thermoleophilia</taxon>
        <taxon>Solirubrobacterales</taxon>
        <taxon>Solirubrobacteraceae</taxon>
        <taxon>Solirubrobacter</taxon>
    </lineage>
</organism>
<keyword evidence="3 5" id="KW-1133">Transmembrane helix</keyword>
<keyword evidence="5" id="KW-0813">Transport</keyword>
<protein>
    <recommendedName>
        <fullName evidence="5">Transport permease protein</fullName>
    </recommendedName>
</protein>
<evidence type="ECO:0000256" key="4">
    <source>
        <dbReference type="ARBA" id="ARBA00023136"/>
    </source>
</evidence>
<dbReference type="Pfam" id="PF01061">
    <property type="entry name" value="ABC2_membrane"/>
    <property type="match status" value="1"/>
</dbReference>
<comment type="subcellular location">
    <subcellularLocation>
        <location evidence="5">Cell membrane</location>
        <topology evidence="5">Multi-pass membrane protein</topology>
    </subcellularLocation>
    <subcellularLocation>
        <location evidence="1">Membrane</location>
        <topology evidence="1">Multi-pass membrane protein</topology>
    </subcellularLocation>
</comment>
<accession>A0ABT4RP51</accession>
<name>A0ABT4RP51_9ACTN</name>
<dbReference type="InterPro" id="IPR000412">
    <property type="entry name" value="ABC_2_transport"/>
</dbReference>
<feature type="transmembrane region" description="Helical" evidence="5">
    <location>
        <begin position="220"/>
        <end position="241"/>
    </location>
</feature>
<evidence type="ECO:0000313" key="7">
    <source>
        <dbReference type="EMBL" id="MDA0140065.1"/>
    </source>
</evidence>
<dbReference type="InterPro" id="IPR051328">
    <property type="entry name" value="T7SS_ABC-Transporter"/>
</dbReference>
<dbReference type="EMBL" id="JAPCID010000033">
    <property type="protein sequence ID" value="MDA0140065.1"/>
    <property type="molecule type" value="Genomic_DNA"/>
</dbReference>
<keyword evidence="4 5" id="KW-0472">Membrane</keyword>
<evidence type="ECO:0000256" key="5">
    <source>
        <dbReference type="RuleBase" id="RU361157"/>
    </source>
</evidence>
<dbReference type="RefSeq" id="WP_202956018.1">
    <property type="nucleotide sequence ID" value="NZ_JAPCID010000033.1"/>
</dbReference>
<keyword evidence="8" id="KW-1185">Reference proteome</keyword>
<comment type="caution">
    <text evidence="7">The sequence shown here is derived from an EMBL/GenBank/DDBJ whole genome shotgun (WGS) entry which is preliminary data.</text>
</comment>
<dbReference type="InterPro" id="IPR013525">
    <property type="entry name" value="ABC2_TM"/>
</dbReference>
<feature type="transmembrane region" description="Helical" evidence="5">
    <location>
        <begin position="63"/>
        <end position="83"/>
    </location>
</feature>
<feature type="domain" description="ABC transmembrane type-2" evidence="6">
    <location>
        <begin position="23"/>
        <end position="244"/>
    </location>
</feature>
<evidence type="ECO:0000259" key="6">
    <source>
        <dbReference type="PROSITE" id="PS51012"/>
    </source>
</evidence>
<comment type="similarity">
    <text evidence="5">Belongs to the ABC-2 integral membrane protein family.</text>
</comment>
<dbReference type="PIRSF" id="PIRSF006648">
    <property type="entry name" value="DrrB"/>
    <property type="match status" value="1"/>
</dbReference>
<evidence type="ECO:0000256" key="3">
    <source>
        <dbReference type="ARBA" id="ARBA00022989"/>
    </source>
</evidence>
<evidence type="ECO:0000256" key="2">
    <source>
        <dbReference type="ARBA" id="ARBA00022692"/>
    </source>
</evidence>
<keyword evidence="5" id="KW-1003">Cell membrane</keyword>
<feature type="transmembrane region" description="Helical" evidence="5">
    <location>
        <begin position="104"/>
        <end position="128"/>
    </location>
</feature>
<dbReference type="Proteomes" id="UP001147700">
    <property type="component" value="Unassembled WGS sequence"/>
</dbReference>
<proteinExistence type="inferred from homology"/>
<feature type="transmembrane region" description="Helical" evidence="5">
    <location>
        <begin position="134"/>
        <end position="155"/>
    </location>
</feature>
<dbReference type="PANTHER" id="PTHR43077">
    <property type="entry name" value="TRANSPORT PERMEASE YVFS-RELATED"/>
    <property type="match status" value="1"/>
</dbReference>